<keyword evidence="10" id="KW-1185">Reference proteome</keyword>
<evidence type="ECO:0000259" key="8">
    <source>
        <dbReference type="PROSITE" id="PS50885"/>
    </source>
</evidence>
<dbReference type="OrthoDB" id="9815202at2"/>
<evidence type="ECO:0000313" key="9">
    <source>
        <dbReference type="EMBL" id="TPG46461.1"/>
    </source>
</evidence>
<dbReference type="InterPro" id="IPR003661">
    <property type="entry name" value="HisK_dim/P_dom"/>
</dbReference>
<comment type="catalytic activity">
    <reaction evidence="1">
        <text>ATP + protein L-histidine = ADP + protein N-phospho-L-histidine.</text>
        <dbReference type="EC" id="2.7.13.3"/>
    </reaction>
</comment>
<keyword evidence="7" id="KW-1133">Transmembrane helix</keyword>
<dbReference type="PANTHER" id="PTHR45436:SF8">
    <property type="entry name" value="HISTIDINE KINASE"/>
    <property type="match status" value="1"/>
</dbReference>
<dbReference type="Gene3D" id="1.10.287.130">
    <property type="match status" value="1"/>
</dbReference>
<dbReference type="GO" id="GO:0005886">
    <property type="term" value="C:plasma membrane"/>
    <property type="evidence" value="ECO:0007669"/>
    <property type="project" value="TreeGrafter"/>
</dbReference>
<evidence type="ECO:0000256" key="4">
    <source>
        <dbReference type="ARBA" id="ARBA00022679"/>
    </source>
</evidence>
<dbReference type="CDD" id="cd00082">
    <property type="entry name" value="HisKA"/>
    <property type="match status" value="1"/>
</dbReference>
<keyword evidence="3" id="KW-0597">Phosphoprotein</keyword>
<dbReference type="PROSITE" id="PS50885">
    <property type="entry name" value="HAMP"/>
    <property type="match status" value="1"/>
</dbReference>
<dbReference type="InterPro" id="IPR050428">
    <property type="entry name" value="TCS_sensor_his_kinase"/>
</dbReference>
<dbReference type="EC" id="2.7.13.3" evidence="2"/>
<feature type="transmembrane region" description="Helical" evidence="7">
    <location>
        <begin position="15"/>
        <end position="36"/>
    </location>
</feature>
<feature type="transmembrane region" description="Helical" evidence="7">
    <location>
        <begin position="166"/>
        <end position="184"/>
    </location>
</feature>
<dbReference type="AlphaFoldDB" id="A0A502FAW2"/>
<evidence type="ECO:0000256" key="1">
    <source>
        <dbReference type="ARBA" id="ARBA00000085"/>
    </source>
</evidence>
<gene>
    <name evidence="9" type="ORF">EAH76_23540</name>
</gene>
<keyword evidence="5 9" id="KW-0418">Kinase</keyword>
<evidence type="ECO:0000256" key="2">
    <source>
        <dbReference type="ARBA" id="ARBA00012438"/>
    </source>
</evidence>
<name>A0A502FAW2_9SPHN</name>
<feature type="domain" description="HAMP" evidence="8">
    <location>
        <begin position="185"/>
        <end position="238"/>
    </location>
</feature>
<dbReference type="GO" id="GO:0000155">
    <property type="term" value="F:phosphorelay sensor kinase activity"/>
    <property type="evidence" value="ECO:0007669"/>
    <property type="project" value="InterPro"/>
</dbReference>
<protein>
    <recommendedName>
        <fullName evidence="2">histidine kinase</fullName>
        <ecNumber evidence="2">2.7.13.3</ecNumber>
    </recommendedName>
</protein>
<keyword evidence="4" id="KW-0808">Transferase</keyword>
<keyword evidence="6" id="KW-0902">Two-component regulatory system</keyword>
<dbReference type="Proteomes" id="UP000319931">
    <property type="component" value="Unassembled WGS sequence"/>
</dbReference>
<evidence type="ECO:0000313" key="10">
    <source>
        <dbReference type="Proteomes" id="UP000319931"/>
    </source>
</evidence>
<dbReference type="EMBL" id="RCZC01000014">
    <property type="protein sequence ID" value="TPG46461.1"/>
    <property type="molecule type" value="Genomic_DNA"/>
</dbReference>
<reference evidence="9 10" key="1">
    <citation type="journal article" date="2019" name="Environ. Microbiol.">
        <title>Species interactions and distinct microbial communities in high Arctic permafrost affected cryosols are associated with the CH4 and CO2 gas fluxes.</title>
        <authorList>
            <person name="Altshuler I."/>
            <person name="Hamel J."/>
            <person name="Turney S."/>
            <person name="Magnuson E."/>
            <person name="Levesque R."/>
            <person name="Greer C."/>
            <person name="Whyte L.G."/>
        </authorList>
    </citation>
    <scope>NUCLEOTIDE SEQUENCE [LARGE SCALE GENOMIC DNA]</scope>
    <source>
        <strain evidence="9 10">E6.1</strain>
    </source>
</reference>
<keyword evidence="7" id="KW-0812">Transmembrane</keyword>
<dbReference type="InterPro" id="IPR003660">
    <property type="entry name" value="HAMP_dom"/>
</dbReference>
<comment type="caution">
    <text evidence="9">The sequence shown here is derived from an EMBL/GenBank/DDBJ whole genome shotgun (WGS) entry which is preliminary data.</text>
</comment>
<accession>A0A502FAW2</accession>
<dbReference type="InterPro" id="IPR036097">
    <property type="entry name" value="HisK_dim/P_sf"/>
</dbReference>
<dbReference type="PANTHER" id="PTHR45436">
    <property type="entry name" value="SENSOR HISTIDINE KINASE YKOH"/>
    <property type="match status" value="1"/>
</dbReference>
<dbReference type="SUPFAM" id="SSF47384">
    <property type="entry name" value="Homodimeric domain of signal transducing histidine kinase"/>
    <property type="match status" value="1"/>
</dbReference>
<evidence type="ECO:0000256" key="7">
    <source>
        <dbReference type="SAM" id="Phobius"/>
    </source>
</evidence>
<sequence length="311" mass="34373">MRPDPSPARSAAWRGALWITLIALVTTSVALTLQYVQTTQTIDARRAAVVDDEASGLVERYRSDGVPGVAQAIQRQVSVPRIHEFFYLLTLSDGTPIVGNLLGWPAAIQQGGFYRFETAVTNTRGISSRRWVEARAIVLDDGERLLVGDFADERGVLRERYLSGPLWSLVATGALGLLFGWWYARRGLAFVKLVSDVGQRFLGGSMGERVPVSQRGDEYDRLAETFNRTFGEVERLVDSLRAATDGMAHDLKTPLTRIRARLKLAEADLRFADNLPGLRVEFCFPLEGAGIATRDRAEKPLIRNCPSHTGS</sequence>
<organism evidence="9 10">
    <name type="scientific">Sphingomonas glacialis</name>
    <dbReference type="NCBI Taxonomy" id="658225"/>
    <lineage>
        <taxon>Bacteria</taxon>
        <taxon>Pseudomonadati</taxon>
        <taxon>Pseudomonadota</taxon>
        <taxon>Alphaproteobacteria</taxon>
        <taxon>Sphingomonadales</taxon>
        <taxon>Sphingomonadaceae</taxon>
        <taxon>Sphingomonas</taxon>
    </lineage>
</organism>
<proteinExistence type="predicted"/>
<evidence type="ECO:0000256" key="5">
    <source>
        <dbReference type="ARBA" id="ARBA00022777"/>
    </source>
</evidence>
<evidence type="ECO:0000256" key="3">
    <source>
        <dbReference type="ARBA" id="ARBA00022553"/>
    </source>
</evidence>
<keyword evidence="7" id="KW-0472">Membrane</keyword>
<evidence type="ECO:0000256" key="6">
    <source>
        <dbReference type="ARBA" id="ARBA00023012"/>
    </source>
</evidence>